<dbReference type="GO" id="GO:0160148">
    <property type="term" value="F:tRNA pseudouridine(55) synthase activity"/>
    <property type="evidence" value="ECO:0007669"/>
    <property type="project" value="UniProtKB-EC"/>
</dbReference>
<dbReference type="PANTHER" id="PTHR13767">
    <property type="entry name" value="TRNA-PSEUDOURIDINE SYNTHASE"/>
    <property type="match status" value="1"/>
</dbReference>
<dbReference type="SUPFAM" id="SSF55120">
    <property type="entry name" value="Pseudouridine synthase"/>
    <property type="match status" value="1"/>
</dbReference>
<evidence type="ECO:0000256" key="1">
    <source>
        <dbReference type="ARBA" id="ARBA00000385"/>
    </source>
</evidence>
<gene>
    <name evidence="5 9" type="primary">truB</name>
    <name evidence="9" type="ORF">GCM10007392_09540</name>
</gene>
<dbReference type="InterPro" id="IPR020103">
    <property type="entry name" value="PsdUridine_synth_cat_dom_sf"/>
</dbReference>
<evidence type="ECO:0000259" key="7">
    <source>
        <dbReference type="Pfam" id="PF09157"/>
    </source>
</evidence>
<dbReference type="Pfam" id="PF16198">
    <property type="entry name" value="TruB_C_2"/>
    <property type="match status" value="1"/>
</dbReference>
<dbReference type="HAMAP" id="MF_01080">
    <property type="entry name" value="TruB_bact"/>
    <property type="match status" value="1"/>
</dbReference>
<dbReference type="InterPro" id="IPR015947">
    <property type="entry name" value="PUA-like_sf"/>
</dbReference>
<dbReference type="CDD" id="cd21152">
    <property type="entry name" value="PUA_TruB_bacterial"/>
    <property type="match status" value="1"/>
</dbReference>
<dbReference type="InterPro" id="IPR036974">
    <property type="entry name" value="PUA_sf"/>
</dbReference>
<proteinExistence type="inferred from homology"/>
<keyword evidence="3 5" id="KW-0819">tRNA processing</keyword>
<keyword evidence="4 5" id="KW-0413">Isomerase</keyword>
<evidence type="ECO:0000259" key="6">
    <source>
        <dbReference type="Pfam" id="PF01509"/>
    </source>
</evidence>
<comment type="caution">
    <text evidence="9">The sequence shown here is derived from an EMBL/GenBank/DDBJ whole genome shotgun (WGS) entry which is preliminary data.</text>
</comment>
<protein>
    <recommendedName>
        <fullName evidence="5">tRNA pseudouridine synthase B</fullName>
        <ecNumber evidence="5">5.4.99.25</ecNumber>
    </recommendedName>
    <alternativeName>
        <fullName evidence="5">tRNA pseudouridine(55) synthase</fullName>
        <shortName evidence="5">Psi55 synthase</shortName>
    </alternativeName>
    <alternativeName>
        <fullName evidence="5">tRNA pseudouridylate synthase</fullName>
    </alternativeName>
    <alternativeName>
        <fullName evidence="5">tRNA-uridine isomerase</fullName>
    </alternativeName>
</protein>
<organism evidence="9 10">
    <name type="scientific">Saccharospirillum salsuginis</name>
    <dbReference type="NCBI Taxonomy" id="418750"/>
    <lineage>
        <taxon>Bacteria</taxon>
        <taxon>Pseudomonadati</taxon>
        <taxon>Pseudomonadota</taxon>
        <taxon>Gammaproteobacteria</taxon>
        <taxon>Oceanospirillales</taxon>
        <taxon>Saccharospirillaceae</taxon>
        <taxon>Saccharospirillum</taxon>
    </lineage>
</organism>
<reference evidence="9" key="2">
    <citation type="submission" date="2020-09" db="EMBL/GenBank/DDBJ databases">
        <authorList>
            <person name="Sun Q."/>
            <person name="Kim S."/>
        </authorList>
    </citation>
    <scope>NUCLEOTIDE SEQUENCE</scope>
    <source>
        <strain evidence="9">KCTC 22169</strain>
    </source>
</reference>
<dbReference type="Pfam" id="PF09157">
    <property type="entry name" value="TruB-C_2"/>
    <property type="match status" value="1"/>
</dbReference>
<dbReference type="PANTHER" id="PTHR13767:SF2">
    <property type="entry name" value="PSEUDOURIDYLATE SYNTHASE TRUB1"/>
    <property type="match status" value="1"/>
</dbReference>
<evidence type="ECO:0000256" key="3">
    <source>
        <dbReference type="ARBA" id="ARBA00022694"/>
    </source>
</evidence>
<feature type="domain" description="tRNA pseudouridylate synthase B C-terminal" evidence="8">
    <location>
        <begin position="182"/>
        <end position="243"/>
    </location>
</feature>
<comment type="similarity">
    <text evidence="2 5">Belongs to the pseudouridine synthase TruB family. Type 1 subfamily.</text>
</comment>
<dbReference type="InterPro" id="IPR032819">
    <property type="entry name" value="TruB_C"/>
</dbReference>
<dbReference type="SUPFAM" id="SSF88697">
    <property type="entry name" value="PUA domain-like"/>
    <property type="match status" value="1"/>
</dbReference>
<evidence type="ECO:0000256" key="4">
    <source>
        <dbReference type="ARBA" id="ARBA00023235"/>
    </source>
</evidence>
<evidence type="ECO:0000259" key="8">
    <source>
        <dbReference type="Pfam" id="PF16198"/>
    </source>
</evidence>
<dbReference type="InterPro" id="IPR002501">
    <property type="entry name" value="PsdUridine_synth_N"/>
</dbReference>
<keyword evidence="10" id="KW-1185">Reference proteome</keyword>
<dbReference type="Gene3D" id="2.30.130.10">
    <property type="entry name" value="PUA domain"/>
    <property type="match status" value="1"/>
</dbReference>
<accession>A0A918K2E4</accession>
<dbReference type="NCBIfam" id="TIGR00431">
    <property type="entry name" value="TruB"/>
    <property type="match status" value="1"/>
</dbReference>
<feature type="domain" description="Pseudouridine synthase II N-terminal" evidence="6">
    <location>
        <begin position="32"/>
        <end position="181"/>
    </location>
</feature>
<sequence length="309" mass="33250">MARRKKGRPINGIVLVDKPAGWSSNAVLQKVRWLFQAQKAGHTGALDPLATGLLPVCLGEATKFTRFLLDADKAYLTTARLGIRTETLDAEGEVTDTAPVPALDAATIEQLLAERFTGDIEQVPPMYSALKRDGKKLYELAREGKAVELEPRPVTIHALSLERLGTDELDLAVACSKGTYIRTLVDDIGQALGCGAHVSALRRTRHGHFSLEGAISLDALIEQGESEGCEALDRHLLSMDDLLVELPVVELTEGQSRRFSHGNAVDRIPPMDAGQVRVRDGVSGRFLGVGAITADAVLQPVRVVADAGH</sequence>
<evidence type="ECO:0000256" key="2">
    <source>
        <dbReference type="ARBA" id="ARBA00005642"/>
    </source>
</evidence>
<evidence type="ECO:0000313" key="9">
    <source>
        <dbReference type="EMBL" id="GGX44831.1"/>
    </source>
</evidence>
<name>A0A918K2E4_9GAMM</name>
<dbReference type="InterPro" id="IPR015240">
    <property type="entry name" value="tRNA_sdUridine_synth_fam1_C"/>
</dbReference>
<dbReference type="RefSeq" id="WP_189607351.1">
    <property type="nucleotide sequence ID" value="NZ_BMXR01000002.1"/>
</dbReference>
<dbReference type="Gene3D" id="3.30.2350.10">
    <property type="entry name" value="Pseudouridine synthase"/>
    <property type="match status" value="1"/>
</dbReference>
<dbReference type="Proteomes" id="UP000626148">
    <property type="component" value="Unassembled WGS sequence"/>
</dbReference>
<feature type="active site" description="Nucleophile" evidence="5">
    <location>
        <position position="47"/>
    </location>
</feature>
<dbReference type="GO" id="GO:0031119">
    <property type="term" value="P:tRNA pseudouridine synthesis"/>
    <property type="evidence" value="ECO:0007669"/>
    <property type="project" value="UniProtKB-UniRule"/>
</dbReference>
<dbReference type="GO" id="GO:0003723">
    <property type="term" value="F:RNA binding"/>
    <property type="evidence" value="ECO:0007669"/>
    <property type="project" value="InterPro"/>
</dbReference>
<evidence type="ECO:0000256" key="5">
    <source>
        <dbReference type="HAMAP-Rule" id="MF_01080"/>
    </source>
</evidence>
<dbReference type="AlphaFoldDB" id="A0A918K2E4"/>
<dbReference type="InterPro" id="IPR014780">
    <property type="entry name" value="tRNA_psdUridine_synth_TruB"/>
</dbReference>
<dbReference type="GO" id="GO:1990481">
    <property type="term" value="P:mRNA pseudouridine synthesis"/>
    <property type="evidence" value="ECO:0007669"/>
    <property type="project" value="TreeGrafter"/>
</dbReference>
<dbReference type="EC" id="5.4.99.25" evidence="5"/>
<comment type="catalytic activity">
    <reaction evidence="1 5">
        <text>uridine(55) in tRNA = pseudouridine(55) in tRNA</text>
        <dbReference type="Rhea" id="RHEA:42532"/>
        <dbReference type="Rhea" id="RHEA-COMP:10101"/>
        <dbReference type="Rhea" id="RHEA-COMP:10102"/>
        <dbReference type="ChEBI" id="CHEBI:65314"/>
        <dbReference type="ChEBI" id="CHEBI:65315"/>
        <dbReference type="EC" id="5.4.99.25"/>
    </reaction>
</comment>
<dbReference type="FunFam" id="3.30.2350.10:FF:000011">
    <property type="entry name" value="tRNA pseudouridine synthase B"/>
    <property type="match status" value="1"/>
</dbReference>
<dbReference type="EMBL" id="BMXR01000002">
    <property type="protein sequence ID" value="GGX44831.1"/>
    <property type="molecule type" value="Genomic_DNA"/>
</dbReference>
<comment type="function">
    <text evidence="5">Responsible for synthesis of pseudouridine from uracil-55 in the psi GC loop of transfer RNAs.</text>
</comment>
<evidence type="ECO:0000313" key="10">
    <source>
        <dbReference type="Proteomes" id="UP000626148"/>
    </source>
</evidence>
<dbReference type="Pfam" id="PF01509">
    <property type="entry name" value="TruB_N"/>
    <property type="match status" value="1"/>
</dbReference>
<feature type="domain" description="tRNA pseudouridine synthase II TruB subfamily 1 C-terminal" evidence="7">
    <location>
        <begin position="247"/>
        <end position="304"/>
    </location>
</feature>
<reference evidence="9" key="1">
    <citation type="journal article" date="2014" name="Int. J. Syst. Evol. Microbiol.">
        <title>Complete genome sequence of Corynebacterium casei LMG S-19264T (=DSM 44701T), isolated from a smear-ripened cheese.</title>
        <authorList>
            <consortium name="US DOE Joint Genome Institute (JGI-PGF)"/>
            <person name="Walter F."/>
            <person name="Albersmeier A."/>
            <person name="Kalinowski J."/>
            <person name="Ruckert C."/>
        </authorList>
    </citation>
    <scope>NUCLEOTIDE SEQUENCE</scope>
    <source>
        <strain evidence="9">KCTC 22169</strain>
    </source>
</reference>
<dbReference type="CDD" id="cd02573">
    <property type="entry name" value="PseudoU_synth_EcTruB"/>
    <property type="match status" value="1"/>
</dbReference>